<protein>
    <submittedName>
        <fullName evidence="2">17367_t:CDS:1</fullName>
    </submittedName>
</protein>
<proteinExistence type="predicted"/>
<sequence>EAAKGLEFQDSSDKEYEDTGYGYYNPNLALTIVDEISMKMKKSFLNLLLTLKIQSSLKS</sequence>
<dbReference type="EMBL" id="CAJVPY010012543">
    <property type="protein sequence ID" value="CAG8734876.1"/>
    <property type="molecule type" value="Genomic_DNA"/>
</dbReference>
<reference evidence="2" key="1">
    <citation type="submission" date="2021-06" db="EMBL/GenBank/DDBJ databases">
        <authorList>
            <person name="Kallberg Y."/>
            <person name="Tangrot J."/>
            <person name="Rosling A."/>
        </authorList>
    </citation>
    <scope>NUCLEOTIDE SEQUENCE</scope>
    <source>
        <strain evidence="2">MA453B</strain>
    </source>
</reference>
<comment type="caution">
    <text evidence="2">The sequence shown here is derived from an EMBL/GenBank/DDBJ whole genome shotgun (WGS) entry which is preliminary data.</text>
</comment>
<feature type="non-terminal residue" evidence="2">
    <location>
        <position position="1"/>
    </location>
</feature>
<evidence type="ECO:0000256" key="1">
    <source>
        <dbReference type="SAM" id="MobiDB-lite"/>
    </source>
</evidence>
<accession>A0A9N9IHE8</accession>
<dbReference type="Proteomes" id="UP000789405">
    <property type="component" value="Unassembled WGS sequence"/>
</dbReference>
<feature type="region of interest" description="Disordered" evidence="1">
    <location>
        <begin position="1"/>
        <end position="21"/>
    </location>
</feature>
<dbReference type="AlphaFoldDB" id="A0A9N9IHE8"/>
<evidence type="ECO:0000313" key="2">
    <source>
        <dbReference type="EMBL" id="CAG8734876.1"/>
    </source>
</evidence>
<organism evidence="2 3">
    <name type="scientific">Dentiscutata erythropus</name>
    <dbReference type="NCBI Taxonomy" id="1348616"/>
    <lineage>
        <taxon>Eukaryota</taxon>
        <taxon>Fungi</taxon>
        <taxon>Fungi incertae sedis</taxon>
        <taxon>Mucoromycota</taxon>
        <taxon>Glomeromycotina</taxon>
        <taxon>Glomeromycetes</taxon>
        <taxon>Diversisporales</taxon>
        <taxon>Gigasporaceae</taxon>
        <taxon>Dentiscutata</taxon>
    </lineage>
</organism>
<keyword evidence="3" id="KW-1185">Reference proteome</keyword>
<evidence type="ECO:0000313" key="3">
    <source>
        <dbReference type="Proteomes" id="UP000789405"/>
    </source>
</evidence>
<gene>
    <name evidence="2" type="ORF">DERYTH_LOCUS15456</name>
</gene>
<name>A0A9N9IHE8_9GLOM</name>